<dbReference type="Pfam" id="PF08495">
    <property type="entry name" value="FIST"/>
    <property type="match status" value="1"/>
</dbReference>
<name>D5VSB9_METIM</name>
<dbReference type="InterPro" id="IPR013702">
    <property type="entry name" value="FIST_domain_N"/>
</dbReference>
<dbReference type="STRING" id="573063.Metin_0807"/>
<evidence type="ECO:0000259" key="1">
    <source>
        <dbReference type="SMART" id="SM00897"/>
    </source>
</evidence>
<dbReference type="SUPFAM" id="SSF46785">
    <property type="entry name" value="Winged helix' DNA-binding domain"/>
    <property type="match status" value="1"/>
</dbReference>
<accession>D5VSB9</accession>
<dbReference type="Pfam" id="PF01978">
    <property type="entry name" value="TrmB"/>
    <property type="match status" value="1"/>
</dbReference>
<evidence type="ECO:0000313" key="2">
    <source>
        <dbReference type="EMBL" id="ADG13472.1"/>
    </source>
</evidence>
<dbReference type="InterPro" id="IPR002831">
    <property type="entry name" value="Tscrpt_reg_TrmB_N"/>
</dbReference>
<dbReference type="InterPro" id="IPR036388">
    <property type="entry name" value="WH-like_DNA-bd_sf"/>
</dbReference>
<dbReference type="InterPro" id="IPR036390">
    <property type="entry name" value="WH_DNA-bd_sf"/>
</dbReference>
<evidence type="ECO:0000313" key="3">
    <source>
        <dbReference type="Proteomes" id="UP000002061"/>
    </source>
</evidence>
<dbReference type="GeneID" id="9131821"/>
<dbReference type="RefSeq" id="WP_013100218.1">
    <property type="nucleotide sequence ID" value="NC_014122.1"/>
</dbReference>
<dbReference type="eggNOG" id="arCOG02242">
    <property type="taxonomic scope" value="Archaea"/>
</dbReference>
<dbReference type="eggNOG" id="arCOG02838">
    <property type="taxonomic scope" value="Archaea"/>
</dbReference>
<dbReference type="AlphaFoldDB" id="D5VSB9"/>
<organism evidence="2 3">
    <name type="scientific">Methanocaldococcus infernus (strain DSM 11812 / JCM 15783 / ME)</name>
    <dbReference type="NCBI Taxonomy" id="573063"/>
    <lineage>
        <taxon>Archaea</taxon>
        <taxon>Methanobacteriati</taxon>
        <taxon>Methanobacteriota</taxon>
        <taxon>Methanomada group</taxon>
        <taxon>Methanococci</taxon>
        <taxon>Methanococcales</taxon>
        <taxon>Methanocaldococcaceae</taxon>
        <taxon>Methanocaldococcus</taxon>
    </lineage>
</organism>
<gene>
    <name evidence="2" type="ordered locus">Metin_0807</name>
</gene>
<protein>
    <submittedName>
        <fullName evidence="2">Transcriptional regulator, TrmB</fullName>
    </submittedName>
</protein>
<dbReference type="Gene3D" id="1.10.10.10">
    <property type="entry name" value="Winged helix-like DNA-binding domain superfamily/Winged helix DNA-binding domain"/>
    <property type="match status" value="1"/>
</dbReference>
<dbReference type="Proteomes" id="UP000002061">
    <property type="component" value="Chromosome"/>
</dbReference>
<dbReference type="SMART" id="SM00897">
    <property type="entry name" value="FIST"/>
    <property type="match status" value="1"/>
</dbReference>
<dbReference type="PANTHER" id="PTHR40252:SF2">
    <property type="entry name" value="BLR0328 PROTEIN"/>
    <property type="match status" value="1"/>
</dbReference>
<feature type="domain" description="FIST" evidence="1">
    <location>
        <begin position="30"/>
        <end position="225"/>
    </location>
</feature>
<sequence>MESYRFCGIISNPYADGIRIGSEIKNKLSGSSLILVFSNIDEEKTKEFLSGLGKHVPLDNVIGCSVRGTFFSNNKYYSDSILIYAFPPHLKSAITFGNSGEELHENIREELIRKYSTISEAGYKYLGIMLLDWDEDPNVGCKILNDFCKASSIPTIGGVASDDFSFNKTFLIYKGEILKNTCVLGVVGGKFRFDLFQIHGYEATNIYMKVTRSEKNIIYELDGKPAYERYVEGIAEYLGLSKSYVEENLCIGFSTLDEDKLFLSIFHPVGYISLDGKIAPLYIIESDGKYLKITREVNEGIYLSLLSFNLSLFLRKLKDKLEYYTMNFKSPSILLFECAGINFIKEKLLNSQVPYFRRYSPTTLDFEKYKNVYGWLTYGELLSKDLVRCFTHLTLSGLVVENSSIEFNIIEGLKAFEFNELEIKIILLLLGSPLFLEDIAKKLNISKYEADLILKKLINKGIVSKIGEKYRIENLKESLEKIDQELDLKYVENKLKRYLLLKLL</sequence>
<proteinExistence type="predicted"/>
<dbReference type="HOGENOM" id="CLU_523401_0_0_2"/>
<dbReference type="EMBL" id="CP002009">
    <property type="protein sequence ID" value="ADG13472.1"/>
    <property type="molecule type" value="Genomic_DNA"/>
</dbReference>
<keyword evidence="3" id="KW-1185">Reference proteome</keyword>
<dbReference type="KEGG" id="mif:Metin_0807"/>
<dbReference type="PANTHER" id="PTHR40252">
    <property type="entry name" value="BLR0328 PROTEIN"/>
    <property type="match status" value="1"/>
</dbReference>
<reference evidence="2" key="1">
    <citation type="submission" date="2010-04" db="EMBL/GenBank/DDBJ databases">
        <title>Complete sequence of Methanocaldococcus infernus ME.</title>
        <authorList>
            <consortium name="US DOE Joint Genome Institute"/>
            <person name="Lucas S."/>
            <person name="Copeland A."/>
            <person name="Lapidus A."/>
            <person name="Cheng J.-F."/>
            <person name="Bruce D."/>
            <person name="Goodwin L."/>
            <person name="Pitluck S."/>
            <person name="Munk A.C."/>
            <person name="Detter J.C."/>
            <person name="Han C."/>
            <person name="Tapia R."/>
            <person name="Land M."/>
            <person name="Hauser L."/>
            <person name="Kyrpides N."/>
            <person name="Mikhailova N."/>
            <person name="Sieprawska-Lupa M."/>
            <person name="Whitman W.B."/>
            <person name="Woyke T."/>
        </authorList>
    </citation>
    <scope>NUCLEOTIDE SEQUENCE [LARGE SCALE GENOMIC DNA]</scope>
    <source>
        <strain evidence="2">ME</strain>
    </source>
</reference>
<dbReference type="OrthoDB" id="140075at2157"/>